<gene>
    <name evidence="1" type="ORF">QAD02_015390</name>
</gene>
<keyword evidence="2" id="KW-1185">Reference proteome</keyword>
<evidence type="ECO:0000313" key="1">
    <source>
        <dbReference type="EMBL" id="KAJ8679603.1"/>
    </source>
</evidence>
<sequence>MATFVEKNGIESINNRGMNHVPKVDNYDNDRISLSEKKTEILDVHIDEHCNEDTEDKPELDIIISNVVCSFSVRCHLNLREIALNGSNVEYRRENGLVRMRLRKPCTLASISSSGKVTCTGATSEDEAKKAARRCARSLQKLGFRVRFNNYRIVNVLGTCTMPWSVKITSFSHRYKDIVQYEPEIQPGVIYKLNDLKATLRIFSTGSITVTAPSINAVQSAIEHVYPLVYEFRKERSVEEQCAMDNRKRRFVFTIQETVIGDEENLEEGEEDYMVADDDSENSNASGS</sequence>
<dbReference type="Proteomes" id="UP001239111">
    <property type="component" value="Chromosome 2"/>
</dbReference>
<name>A0ACC2P939_9HYME</name>
<proteinExistence type="predicted"/>
<evidence type="ECO:0000313" key="2">
    <source>
        <dbReference type="Proteomes" id="UP001239111"/>
    </source>
</evidence>
<comment type="caution">
    <text evidence="1">The sequence shown here is derived from an EMBL/GenBank/DDBJ whole genome shotgun (WGS) entry which is preliminary data.</text>
</comment>
<dbReference type="EMBL" id="CM056742">
    <property type="protein sequence ID" value="KAJ8679603.1"/>
    <property type="molecule type" value="Genomic_DNA"/>
</dbReference>
<reference evidence="1" key="1">
    <citation type="submission" date="2023-04" db="EMBL/GenBank/DDBJ databases">
        <title>A chromosome-level genome assembly of the parasitoid wasp Eretmocerus hayati.</title>
        <authorList>
            <person name="Zhong Y."/>
            <person name="Liu S."/>
            <person name="Liu Y."/>
        </authorList>
    </citation>
    <scope>NUCLEOTIDE SEQUENCE</scope>
    <source>
        <strain evidence="1">ZJU_SS_LIU_2023</strain>
    </source>
</reference>
<protein>
    <submittedName>
        <fullName evidence="1">Uncharacterized protein</fullName>
    </submittedName>
</protein>
<organism evidence="1 2">
    <name type="scientific">Eretmocerus hayati</name>
    <dbReference type="NCBI Taxonomy" id="131215"/>
    <lineage>
        <taxon>Eukaryota</taxon>
        <taxon>Metazoa</taxon>
        <taxon>Ecdysozoa</taxon>
        <taxon>Arthropoda</taxon>
        <taxon>Hexapoda</taxon>
        <taxon>Insecta</taxon>
        <taxon>Pterygota</taxon>
        <taxon>Neoptera</taxon>
        <taxon>Endopterygota</taxon>
        <taxon>Hymenoptera</taxon>
        <taxon>Apocrita</taxon>
        <taxon>Proctotrupomorpha</taxon>
        <taxon>Chalcidoidea</taxon>
        <taxon>Aphelinidae</taxon>
        <taxon>Aphelininae</taxon>
        <taxon>Eretmocerus</taxon>
    </lineage>
</organism>
<accession>A0ACC2P939</accession>